<gene>
    <name evidence="2" type="primary">LOC117354920</name>
</gene>
<dbReference type="OrthoDB" id="9880217at2759"/>
<reference evidence="2" key="1">
    <citation type="submission" date="2025-08" db="UniProtKB">
        <authorList>
            <consortium name="RefSeq"/>
        </authorList>
    </citation>
    <scope>IDENTIFICATION</scope>
</reference>
<dbReference type="AlphaFoldDB" id="A0A6P8QMR6"/>
<dbReference type="RefSeq" id="XP_033788773.1">
    <property type="nucleotide sequence ID" value="XM_033932882.1"/>
</dbReference>
<sequence>MYTDIVEPQLVGDHFVQLLRCVPALGSADKLITLTYNKLHYVPVNKQHIDTITFEIKMDQNRNVSFRYGKAFVHNGSEECVKSELDLFELSPTQTSIEKSIYVEIPLSALSETAPLDFYIAGHGEDYIDLNNTLLHLTCKIVKEDGSDIDAAAKVALVNYLIASIFSQLDVTLGDQLISQSNNCYPYRALIELILNYGEGALKSQFTSGPFYKDTAEHHNIRDIGARNVGFTERAHFTTSSHKVELLGHLHSNLFFQEKLLNSIDLKIKLSRNKNSFCLMSGDADQNYKLLILNAALFVKRVKVAPGVRLGHAEALLKANVKYLIDRVGLKVFIIPAGTHVINQENLFLGQLPKLIVLGFVDNDAFSGNYAKNPFNFKHYDINFAALYVDGEQVPEKPLQPDFENGNCVIQATGKHLKDNALLVDRQEFYRGYMLLAFDLSPDQDCADHYSLIKTGNLRAKICFARALPHTVNMIVYGIFDNVIEINLRRNVLFDLS</sequence>
<dbReference type="PANTHER" id="PTHR23409:SF21">
    <property type="entry name" value="CAPSID PROTEIN"/>
    <property type="match status" value="1"/>
</dbReference>
<dbReference type="GO" id="GO:0009263">
    <property type="term" value="P:deoxyribonucleotide biosynthetic process"/>
    <property type="evidence" value="ECO:0007669"/>
    <property type="project" value="InterPro"/>
</dbReference>
<dbReference type="PANTHER" id="PTHR23409">
    <property type="entry name" value="RIBONUCLEOSIDE-DIPHOSPHATE REDUCTASE SMALL CHAIN"/>
    <property type="match status" value="1"/>
</dbReference>
<evidence type="ECO:0000313" key="2">
    <source>
        <dbReference type="RefSeq" id="XP_033788773.1"/>
    </source>
</evidence>
<dbReference type="KEGG" id="gsh:117354920"/>
<dbReference type="InParanoid" id="A0A6P8QMR6"/>
<dbReference type="GO" id="GO:0004748">
    <property type="term" value="F:ribonucleoside-diphosphate reductase activity, thioredoxin disulfide as acceptor"/>
    <property type="evidence" value="ECO:0007669"/>
    <property type="project" value="TreeGrafter"/>
</dbReference>
<protein>
    <submittedName>
        <fullName evidence="2">Uncharacterized protein F54H12.2-like</fullName>
    </submittedName>
</protein>
<accession>A0A6P8QMR6</accession>
<dbReference type="Proteomes" id="UP000515159">
    <property type="component" value="Chromosome 2"/>
</dbReference>
<keyword evidence="1" id="KW-1185">Reference proteome</keyword>
<organism evidence="1 2">
    <name type="scientific">Geotrypetes seraphini</name>
    <name type="common">Gaboon caecilian</name>
    <name type="synonym">Caecilia seraphini</name>
    <dbReference type="NCBI Taxonomy" id="260995"/>
    <lineage>
        <taxon>Eukaryota</taxon>
        <taxon>Metazoa</taxon>
        <taxon>Chordata</taxon>
        <taxon>Craniata</taxon>
        <taxon>Vertebrata</taxon>
        <taxon>Euteleostomi</taxon>
        <taxon>Amphibia</taxon>
        <taxon>Gymnophiona</taxon>
        <taxon>Geotrypetes</taxon>
    </lineage>
</organism>
<proteinExistence type="predicted"/>
<dbReference type="GeneID" id="117354920"/>
<dbReference type="InterPro" id="IPR000358">
    <property type="entry name" value="RNR_small_fam"/>
</dbReference>
<dbReference type="GO" id="GO:0005829">
    <property type="term" value="C:cytosol"/>
    <property type="evidence" value="ECO:0007669"/>
    <property type="project" value="TreeGrafter"/>
</dbReference>
<evidence type="ECO:0000313" key="1">
    <source>
        <dbReference type="Proteomes" id="UP000515159"/>
    </source>
</evidence>
<name>A0A6P8QMR6_GEOSA</name>